<feature type="compositionally biased region" description="Basic and acidic residues" evidence="6">
    <location>
        <begin position="194"/>
        <end position="207"/>
    </location>
</feature>
<dbReference type="EMBL" id="ONZQ02000004">
    <property type="protein sequence ID" value="SPO00683.1"/>
    <property type="molecule type" value="Genomic_DNA"/>
</dbReference>
<feature type="compositionally biased region" description="Low complexity" evidence="6">
    <location>
        <begin position="137"/>
        <end position="147"/>
    </location>
</feature>
<evidence type="ECO:0000313" key="7">
    <source>
        <dbReference type="EMBL" id="SPO00683.1"/>
    </source>
</evidence>
<keyword evidence="8" id="KW-1185">Reference proteome</keyword>
<evidence type="ECO:0000256" key="2">
    <source>
        <dbReference type="ARBA" id="ARBA00007175"/>
    </source>
</evidence>
<comment type="similarity">
    <text evidence="2">Belongs to the RRP17 family.</text>
</comment>
<sequence>MFARPRPKKSILPPATKKRKTEHTIEEVSFDNSSREEYLTGFHKRKVQRIKRAQEEAEKRAKEERLQIRKELREKRQRDIEEHVQQVNELLRASEASGAIVHDSDSDGSEWGGIEDPVEPEIIDHEDEYIDEDRYTTVRVESVSVTRDGLEKPRLEPLGDKEEVKEEETEDKSKDDSKSKKRERKPKAPKKKFRYESKIERQLDRNKAKAKGAKRRAQRAKK</sequence>
<evidence type="ECO:0008006" key="9">
    <source>
        <dbReference type="Google" id="ProtNLM"/>
    </source>
</evidence>
<keyword evidence="4" id="KW-0539">Nucleus</keyword>
<dbReference type="AlphaFoldDB" id="A0AAE8MWN0"/>
<feature type="coiled-coil region" evidence="5">
    <location>
        <begin position="44"/>
        <end position="93"/>
    </location>
</feature>
<gene>
    <name evidence="7" type="ORF">DNG_03431</name>
</gene>
<proteinExistence type="inferred from homology"/>
<reference evidence="7" key="1">
    <citation type="submission" date="2018-03" db="EMBL/GenBank/DDBJ databases">
        <authorList>
            <person name="Guldener U."/>
        </authorList>
    </citation>
    <scope>NUCLEOTIDE SEQUENCE</scope>
</reference>
<feature type="region of interest" description="Disordered" evidence="6">
    <location>
        <begin position="1"/>
        <end position="33"/>
    </location>
</feature>
<evidence type="ECO:0000256" key="4">
    <source>
        <dbReference type="ARBA" id="ARBA00023242"/>
    </source>
</evidence>
<dbReference type="InterPro" id="IPR019186">
    <property type="entry name" value="Nucleolar_protein_12"/>
</dbReference>
<comment type="caution">
    <text evidence="7">The sequence shown here is derived from an EMBL/GenBank/DDBJ whole genome shotgun (WGS) entry which is preliminary data.</text>
</comment>
<organism evidence="7 8">
    <name type="scientific">Cephalotrichum gorgonifer</name>
    <dbReference type="NCBI Taxonomy" id="2041049"/>
    <lineage>
        <taxon>Eukaryota</taxon>
        <taxon>Fungi</taxon>
        <taxon>Dikarya</taxon>
        <taxon>Ascomycota</taxon>
        <taxon>Pezizomycotina</taxon>
        <taxon>Sordariomycetes</taxon>
        <taxon>Hypocreomycetidae</taxon>
        <taxon>Microascales</taxon>
        <taxon>Microascaceae</taxon>
        <taxon>Cephalotrichum</taxon>
    </lineage>
</organism>
<evidence type="ECO:0000256" key="3">
    <source>
        <dbReference type="ARBA" id="ARBA00023054"/>
    </source>
</evidence>
<evidence type="ECO:0000313" key="8">
    <source>
        <dbReference type="Proteomes" id="UP001187682"/>
    </source>
</evidence>
<evidence type="ECO:0000256" key="1">
    <source>
        <dbReference type="ARBA" id="ARBA00004604"/>
    </source>
</evidence>
<dbReference type="PANTHER" id="PTHR14577:SF0">
    <property type="entry name" value="NUCLEOLAR PROTEIN 12"/>
    <property type="match status" value="1"/>
</dbReference>
<dbReference type="Pfam" id="PF09805">
    <property type="entry name" value="Nop25"/>
    <property type="match status" value="1"/>
</dbReference>
<dbReference type="PANTHER" id="PTHR14577">
    <property type="entry name" value="NUCLEOLAR PROTEIN 12"/>
    <property type="match status" value="1"/>
</dbReference>
<evidence type="ECO:0000256" key="6">
    <source>
        <dbReference type="SAM" id="MobiDB-lite"/>
    </source>
</evidence>
<dbReference type="GO" id="GO:0019843">
    <property type="term" value="F:rRNA binding"/>
    <property type="evidence" value="ECO:0007669"/>
    <property type="project" value="TreeGrafter"/>
</dbReference>
<feature type="compositionally biased region" description="Basic residues" evidence="6">
    <location>
        <begin position="179"/>
        <end position="193"/>
    </location>
</feature>
<feature type="compositionally biased region" description="Acidic residues" evidence="6">
    <location>
        <begin position="116"/>
        <end position="131"/>
    </location>
</feature>
<feature type="region of interest" description="Disordered" evidence="6">
    <location>
        <begin position="96"/>
        <end position="222"/>
    </location>
</feature>
<dbReference type="GO" id="GO:0005730">
    <property type="term" value="C:nucleolus"/>
    <property type="evidence" value="ECO:0007669"/>
    <property type="project" value="UniProtKB-SubCell"/>
</dbReference>
<protein>
    <recommendedName>
        <fullName evidence="9">Nucleolar protein 12</fullName>
    </recommendedName>
</protein>
<dbReference type="Proteomes" id="UP001187682">
    <property type="component" value="Unassembled WGS sequence"/>
</dbReference>
<comment type="subcellular location">
    <subcellularLocation>
        <location evidence="1">Nucleus</location>
        <location evidence="1">Nucleolus</location>
    </subcellularLocation>
</comment>
<feature type="compositionally biased region" description="Basic residues" evidence="6">
    <location>
        <begin position="208"/>
        <end position="222"/>
    </location>
</feature>
<feature type="compositionally biased region" description="Basic and acidic residues" evidence="6">
    <location>
        <begin position="148"/>
        <end position="164"/>
    </location>
</feature>
<name>A0AAE8MWN0_9PEZI</name>
<evidence type="ECO:0000256" key="5">
    <source>
        <dbReference type="SAM" id="Coils"/>
    </source>
</evidence>
<accession>A0AAE8MWN0</accession>
<keyword evidence="3 5" id="KW-0175">Coiled coil</keyword>